<dbReference type="GO" id="GO:0009307">
    <property type="term" value="P:DNA restriction-modification system"/>
    <property type="evidence" value="ECO:0007669"/>
    <property type="project" value="UniProtKB-KW"/>
</dbReference>
<dbReference type="GO" id="GO:0009007">
    <property type="term" value="F:site-specific DNA-methyltransferase (adenine-specific) activity"/>
    <property type="evidence" value="ECO:0007669"/>
    <property type="project" value="UniProtKB-EC"/>
</dbReference>
<dbReference type="Gene3D" id="3.40.50.150">
    <property type="entry name" value="Vaccinia Virus protein VP39"/>
    <property type="match status" value="1"/>
</dbReference>
<keyword evidence="6" id="KW-0238">DNA-binding</keyword>
<dbReference type="GO" id="GO:0003677">
    <property type="term" value="F:DNA binding"/>
    <property type="evidence" value="ECO:0007669"/>
    <property type="project" value="UniProtKB-KW"/>
</dbReference>
<dbReference type="EC" id="2.1.1.72" evidence="1"/>
<keyword evidence="4" id="KW-0949">S-adenosyl-L-methionine</keyword>
<protein>
    <recommendedName>
        <fullName evidence="1">site-specific DNA-methyltransferase (adenine-specific)</fullName>
        <ecNumber evidence="1">2.1.1.72</ecNumber>
    </recommendedName>
</protein>
<evidence type="ECO:0000256" key="1">
    <source>
        <dbReference type="ARBA" id="ARBA00011900"/>
    </source>
</evidence>
<evidence type="ECO:0000256" key="5">
    <source>
        <dbReference type="ARBA" id="ARBA00022747"/>
    </source>
</evidence>
<dbReference type="Proteomes" id="UP000297982">
    <property type="component" value="Unassembled WGS sequence"/>
</dbReference>
<gene>
    <name evidence="9" type="ORF">E4663_11345</name>
</gene>
<dbReference type="PRINTS" id="PR00507">
    <property type="entry name" value="N12N6MTFRASE"/>
</dbReference>
<dbReference type="InterPro" id="IPR029063">
    <property type="entry name" value="SAM-dependent_MTases_sf"/>
</dbReference>
<keyword evidence="5" id="KW-0680">Restriction system</keyword>
<keyword evidence="3 9" id="KW-0808">Transferase</keyword>
<name>A0A4Z0GYY4_9BACI</name>
<evidence type="ECO:0000256" key="3">
    <source>
        <dbReference type="ARBA" id="ARBA00022679"/>
    </source>
</evidence>
<accession>A0A4Z0GYY4</accession>
<evidence type="ECO:0000256" key="4">
    <source>
        <dbReference type="ARBA" id="ARBA00022691"/>
    </source>
</evidence>
<comment type="catalytic activity">
    <reaction evidence="7">
        <text>a 2'-deoxyadenosine in DNA + S-adenosyl-L-methionine = an N(6)-methyl-2'-deoxyadenosine in DNA + S-adenosyl-L-homocysteine + H(+)</text>
        <dbReference type="Rhea" id="RHEA:15197"/>
        <dbReference type="Rhea" id="RHEA-COMP:12418"/>
        <dbReference type="Rhea" id="RHEA-COMP:12419"/>
        <dbReference type="ChEBI" id="CHEBI:15378"/>
        <dbReference type="ChEBI" id="CHEBI:57856"/>
        <dbReference type="ChEBI" id="CHEBI:59789"/>
        <dbReference type="ChEBI" id="CHEBI:90615"/>
        <dbReference type="ChEBI" id="CHEBI:90616"/>
        <dbReference type="EC" id="2.1.1.72"/>
    </reaction>
</comment>
<evidence type="ECO:0000313" key="9">
    <source>
        <dbReference type="EMBL" id="TGB02746.1"/>
    </source>
</evidence>
<keyword evidence="10" id="KW-1185">Reference proteome</keyword>
<feature type="domain" description="Type II methyltransferase M.TaqI-like" evidence="8">
    <location>
        <begin position="80"/>
        <end position="179"/>
    </location>
</feature>
<evidence type="ECO:0000256" key="2">
    <source>
        <dbReference type="ARBA" id="ARBA00022603"/>
    </source>
</evidence>
<dbReference type="GO" id="GO:0032259">
    <property type="term" value="P:methylation"/>
    <property type="evidence" value="ECO:0007669"/>
    <property type="project" value="UniProtKB-KW"/>
</dbReference>
<evidence type="ECO:0000313" key="10">
    <source>
        <dbReference type="Proteomes" id="UP000297982"/>
    </source>
</evidence>
<dbReference type="InterPro" id="IPR002052">
    <property type="entry name" value="DNA_methylase_N6_adenine_CS"/>
</dbReference>
<sequence>MLSPRRAMGQYSTPQDTVDYMVNLTLNHLESHHNPHILDPSTGDGIFVKTLVRSGVPARQVHSYDIDPSIPSPYDGIHFSHEDFLKVDQEEKFDAIIGNPPYKSKRQSTYFTDNKLFLAEQFREIGVHNMYSLFIYKGLQMLKDNGILSMIVQDSFLTNVYYKHFRKYLLSHTELKEIILAPRRLFHHGKADVRTAILTLQKKKGHVDSEHTVRLVDRLSQQEYSNPPKERVQYLAQTTFNKLPNYNFAVNVPEEILHLFQVRYTPLEKVVPIKTGISTGDDGQFLKREEEIEDLDEWIPFYKNGGAKDAWYYPPKFYLHRDWDTHSKKYEKFTLRNPTYFYREGITCSSMGVKFSAAYLPEGSLFGVNANLFPEDRDDLYYLLGFLNSSLVKYILRKVLNRTNMVTSGYIKKIPYIAPSREKKDSVNKSVRQLVNGVKNNPDFPTQELHEKIDTIIFDVYGISEKQRGHVIAFCDDVLEQL</sequence>
<dbReference type="SUPFAM" id="SSF53335">
    <property type="entry name" value="S-adenosyl-L-methionine-dependent methyltransferases"/>
    <property type="match status" value="1"/>
</dbReference>
<dbReference type="InterPro" id="IPR011639">
    <property type="entry name" value="MethylTrfase_TaqI-like_dom"/>
</dbReference>
<proteinExistence type="predicted"/>
<evidence type="ECO:0000259" key="8">
    <source>
        <dbReference type="Pfam" id="PF07669"/>
    </source>
</evidence>
<keyword evidence="2 9" id="KW-0489">Methyltransferase</keyword>
<dbReference type="InterPro" id="IPR050953">
    <property type="entry name" value="N4_N6_ade-DNA_methylase"/>
</dbReference>
<dbReference type="PANTHER" id="PTHR33841:SF6">
    <property type="entry name" value="TYPE II METHYLTRANSFERASE M.HINDII"/>
    <property type="match status" value="1"/>
</dbReference>
<dbReference type="STRING" id="192814.GCA_900166575_02918"/>
<dbReference type="PROSITE" id="PS00092">
    <property type="entry name" value="N6_MTASE"/>
    <property type="match status" value="1"/>
</dbReference>
<dbReference type="CDD" id="cd02440">
    <property type="entry name" value="AdoMet_MTases"/>
    <property type="match status" value="1"/>
</dbReference>
<reference evidence="9 10" key="1">
    <citation type="journal article" date="2003" name="Int. J. Syst. Evol. Microbiol.">
        <title>Halobacillus salinus sp. nov., isolated from a salt lake on the coast of the East Sea in Korea.</title>
        <authorList>
            <person name="Yoon J.H."/>
            <person name="Kang K.H."/>
            <person name="Park Y.H."/>
        </authorList>
    </citation>
    <scope>NUCLEOTIDE SEQUENCE [LARGE SCALE GENOMIC DNA]</scope>
    <source>
        <strain evidence="9 10">HSL-3</strain>
    </source>
</reference>
<evidence type="ECO:0000256" key="6">
    <source>
        <dbReference type="ARBA" id="ARBA00023125"/>
    </source>
</evidence>
<dbReference type="Pfam" id="PF07669">
    <property type="entry name" value="Eco57I"/>
    <property type="match status" value="1"/>
</dbReference>
<dbReference type="EMBL" id="SRJC01000002">
    <property type="protein sequence ID" value="TGB02746.1"/>
    <property type="molecule type" value="Genomic_DNA"/>
</dbReference>
<organism evidence="9 10">
    <name type="scientific">Halobacillus salinus</name>
    <dbReference type="NCBI Taxonomy" id="192814"/>
    <lineage>
        <taxon>Bacteria</taxon>
        <taxon>Bacillati</taxon>
        <taxon>Bacillota</taxon>
        <taxon>Bacilli</taxon>
        <taxon>Bacillales</taxon>
        <taxon>Bacillaceae</taxon>
        <taxon>Halobacillus</taxon>
    </lineage>
</organism>
<comment type="caution">
    <text evidence="9">The sequence shown here is derived from an EMBL/GenBank/DDBJ whole genome shotgun (WGS) entry which is preliminary data.</text>
</comment>
<dbReference type="PANTHER" id="PTHR33841">
    <property type="entry name" value="DNA METHYLTRANSFERASE YEEA-RELATED"/>
    <property type="match status" value="1"/>
</dbReference>
<evidence type="ECO:0000256" key="7">
    <source>
        <dbReference type="ARBA" id="ARBA00047942"/>
    </source>
</evidence>
<dbReference type="RefSeq" id="WP_135327702.1">
    <property type="nucleotide sequence ID" value="NZ_SRJC01000002.1"/>
</dbReference>
<dbReference type="AlphaFoldDB" id="A0A4Z0GYY4"/>